<feature type="chain" id="PRO_5013211610" evidence="1">
    <location>
        <begin position="24"/>
        <end position="206"/>
    </location>
</feature>
<organism evidence="2 3">
    <name type="scientific">Folsomia candida</name>
    <name type="common">Springtail</name>
    <dbReference type="NCBI Taxonomy" id="158441"/>
    <lineage>
        <taxon>Eukaryota</taxon>
        <taxon>Metazoa</taxon>
        <taxon>Ecdysozoa</taxon>
        <taxon>Arthropoda</taxon>
        <taxon>Hexapoda</taxon>
        <taxon>Collembola</taxon>
        <taxon>Entomobryomorpha</taxon>
        <taxon>Isotomoidea</taxon>
        <taxon>Isotomidae</taxon>
        <taxon>Proisotominae</taxon>
        <taxon>Folsomia</taxon>
    </lineage>
</organism>
<dbReference type="EMBL" id="LNIX01000030">
    <property type="protein sequence ID" value="OXA41294.1"/>
    <property type="molecule type" value="Genomic_DNA"/>
</dbReference>
<sequence>MEKLSVRTFQWGLLTILILRVRSEKEKSNPLLPLIPDVIDQLPPHKIWGEYEGGIPINFGNSITPLQANDTPISIRWIDDQPGRLYVLMMLDMDGPTSENPVNSPVNHWLVGNIEVGKGNSWRRGTVLAVYSRPRPEEGSGLHRYVFLVYEQPGGGMISFSETLIPSGPSLARRNFDYRQFAKKYRLGEPFAANYFQSFFVDGEFN</sequence>
<dbReference type="AlphaFoldDB" id="A0A226D8W0"/>
<dbReference type="PANTHER" id="PTHR11362:SF82">
    <property type="entry name" value="PHOSPHATIDYLETHANOLAMINE-BINDING PROTEIN 4"/>
    <property type="match status" value="1"/>
</dbReference>
<accession>A0A226D8W0</accession>
<dbReference type="InterPro" id="IPR036610">
    <property type="entry name" value="PEBP-like_sf"/>
</dbReference>
<dbReference type="InterPro" id="IPR035810">
    <property type="entry name" value="PEBP_euk"/>
</dbReference>
<comment type="caution">
    <text evidence="2">The sequence shown here is derived from an EMBL/GenBank/DDBJ whole genome shotgun (WGS) entry which is preliminary data.</text>
</comment>
<dbReference type="CDD" id="cd00866">
    <property type="entry name" value="PEBP_euk"/>
    <property type="match status" value="1"/>
</dbReference>
<dbReference type="OMA" id="PVTRDHF"/>
<gene>
    <name evidence="2" type="ORF">Fcan01_24059</name>
</gene>
<dbReference type="Gene3D" id="3.90.280.10">
    <property type="entry name" value="PEBP-like"/>
    <property type="match status" value="1"/>
</dbReference>
<protein>
    <submittedName>
        <fullName evidence="2">OV-16 antigen</fullName>
    </submittedName>
</protein>
<dbReference type="Pfam" id="PF01161">
    <property type="entry name" value="PBP"/>
    <property type="match status" value="1"/>
</dbReference>
<dbReference type="Proteomes" id="UP000198287">
    <property type="component" value="Unassembled WGS sequence"/>
</dbReference>
<proteinExistence type="predicted"/>
<evidence type="ECO:0000313" key="2">
    <source>
        <dbReference type="EMBL" id="OXA41294.1"/>
    </source>
</evidence>
<evidence type="ECO:0000313" key="3">
    <source>
        <dbReference type="Proteomes" id="UP000198287"/>
    </source>
</evidence>
<reference evidence="2 3" key="1">
    <citation type="submission" date="2015-12" db="EMBL/GenBank/DDBJ databases">
        <title>The genome of Folsomia candida.</title>
        <authorList>
            <person name="Faddeeva A."/>
            <person name="Derks M.F."/>
            <person name="Anvar Y."/>
            <person name="Smit S."/>
            <person name="Van Straalen N."/>
            <person name="Roelofs D."/>
        </authorList>
    </citation>
    <scope>NUCLEOTIDE SEQUENCE [LARGE SCALE GENOMIC DNA]</scope>
    <source>
        <strain evidence="2 3">VU population</strain>
        <tissue evidence="2">Whole body</tissue>
    </source>
</reference>
<evidence type="ECO:0000256" key="1">
    <source>
        <dbReference type="SAM" id="SignalP"/>
    </source>
</evidence>
<name>A0A226D8W0_FOLCA</name>
<dbReference type="STRING" id="158441.A0A226D8W0"/>
<keyword evidence="1" id="KW-0732">Signal</keyword>
<feature type="signal peptide" evidence="1">
    <location>
        <begin position="1"/>
        <end position="23"/>
    </location>
</feature>
<keyword evidence="3" id="KW-1185">Reference proteome</keyword>
<dbReference type="PANTHER" id="PTHR11362">
    <property type="entry name" value="PHOSPHATIDYLETHANOLAMINE-BINDING PROTEIN"/>
    <property type="match status" value="1"/>
</dbReference>
<dbReference type="InterPro" id="IPR008914">
    <property type="entry name" value="PEBP"/>
</dbReference>
<dbReference type="SUPFAM" id="SSF49777">
    <property type="entry name" value="PEBP-like"/>
    <property type="match status" value="1"/>
</dbReference>
<dbReference type="OrthoDB" id="2506647at2759"/>